<dbReference type="PANTHER" id="PTHR43431:SF1">
    <property type="entry name" value="OS08G0476300 PROTEIN"/>
    <property type="match status" value="1"/>
</dbReference>
<dbReference type="InterPro" id="IPR002347">
    <property type="entry name" value="SDR_fam"/>
</dbReference>
<accession>A0A445KL44</accession>
<dbReference type="AlphaFoldDB" id="A0A445KL44"/>
<dbReference type="Gene3D" id="3.40.50.720">
    <property type="entry name" value="NAD(P)-binding Rossmann-like Domain"/>
    <property type="match status" value="1"/>
</dbReference>
<name>A0A445KL44_GLYSO</name>
<evidence type="ECO:0000313" key="3">
    <source>
        <dbReference type="Proteomes" id="UP000289340"/>
    </source>
</evidence>
<feature type="region of interest" description="Disordered" evidence="1">
    <location>
        <begin position="180"/>
        <end position="210"/>
    </location>
</feature>
<comment type="caution">
    <text evidence="2">The sequence shown here is derived from an EMBL/GenBank/DDBJ whole genome shotgun (WGS) entry which is preliminary data.</text>
</comment>
<reference evidence="2 3" key="1">
    <citation type="submission" date="2018-09" db="EMBL/GenBank/DDBJ databases">
        <title>A high-quality reference genome of wild soybean provides a powerful tool to mine soybean genomes.</title>
        <authorList>
            <person name="Xie M."/>
            <person name="Chung C.Y.L."/>
            <person name="Li M.-W."/>
            <person name="Wong F.-L."/>
            <person name="Chan T.-F."/>
            <person name="Lam H.-M."/>
        </authorList>
    </citation>
    <scope>NUCLEOTIDE SEQUENCE [LARGE SCALE GENOMIC DNA]</scope>
    <source>
        <strain evidence="3">cv. W05</strain>
        <tissue evidence="2">Hypocotyl of etiolated seedlings</tissue>
    </source>
</reference>
<evidence type="ECO:0000256" key="1">
    <source>
        <dbReference type="SAM" id="MobiDB-lite"/>
    </source>
</evidence>
<proteinExistence type="predicted"/>
<protein>
    <submittedName>
        <fullName evidence="2">3-ketodihydrosphingosine reductase isoform B</fullName>
    </submittedName>
</protein>
<dbReference type="Pfam" id="PF00106">
    <property type="entry name" value="adh_short"/>
    <property type="match status" value="1"/>
</dbReference>
<sequence>MRSMASSASSRGIAAIVGVGPNLGLSIARKFAHEGYTVAILARDLGRLSRFADEIAREEKAQVFAIRIDCSDSRSVREAFEGVLSLGFVEILVYNAYQPLPWYPTSFQDLRVDSFEKSLAISSVGAFHCAQQVLSGMVERGKGTILFTGCSASLNGIVGYSELLDVEALTDMNLHAVGHRGPMLTTTSSSSQRRNSLGEQSSGVVGGGEGTMDPDSLAQTFWHLHVQDRNAWTQEMDLRSPSARFF</sequence>
<dbReference type="InterPro" id="IPR036291">
    <property type="entry name" value="NAD(P)-bd_dom_sf"/>
</dbReference>
<keyword evidence="3" id="KW-1185">Reference proteome</keyword>
<dbReference type="EMBL" id="QZWG01000005">
    <property type="protein sequence ID" value="RZC11572.1"/>
    <property type="molecule type" value="Genomic_DNA"/>
</dbReference>
<dbReference type="Proteomes" id="UP000289340">
    <property type="component" value="Chromosome 5"/>
</dbReference>
<dbReference type="SUPFAM" id="SSF51735">
    <property type="entry name" value="NAD(P)-binding Rossmann-fold domains"/>
    <property type="match status" value="1"/>
</dbReference>
<organism evidence="2 3">
    <name type="scientific">Glycine soja</name>
    <name type="common">Wild soybean</name>
    <dbReference type="NCBI Taxonomy" id="3848"/>
    <lineage>
        <taxon>Eukaryota</taxon>
        <taxon>Viridiplantae</taxon>
        <taxon>Streptophyta</taxon>
        <taxon>Embryophyta</taxon>
        <taxon>Tracheophyta</taxon>
        <taxon>Spermatophyta</taxon>
        <taxon>Magnoliopsida</taxon>
        <taxon>eudicotyledons</taxon>
        <taxon>Gunneridae</taxon>
        <taxon>Pentapetalae</taxon>
        <taxon>rosids</taxon>
        <taxon>fabids</taxon>
        <taxon>Fabales</taxon>
        <taxon>Fabaceae</taxon>
        <taxon>Papilionoideae</taxon>
        <taxon>50 kb inversion clade</taxon>
        <taxon>NPAAA clade</taxon>
        <taxon>indigoferoid/millettioid clade</taxon>
        <taxon>Phaseoleae</taxon>
        <taxon>Glycine</taxon>
        <taxon>Glycine subgen. Soja</taxon>
    </lineage>
</organism>
<evidence type="ECO:0000313" key="2">
    <source>
        <dbReference type="EMBL" id="RZC11572.1"/>
    </source>
</evidence>
<dbReference type="PANTHER" id="PTHR43431">
    <property type="entry name" value="OXIDOREDUCTASE, SHORT CHAIN DEHYDROGENASE/REDUCTASE FAMILY (AFU_ORTHOLOGUE AFUA_5G14000)"/>
    <property type="match status" value="1"/>
</dbReference>
<gene>
    <name evidence="2" type="ORF">D0Y65_011669</name>
</gene>